<name>A0A670YB16_PSETE</name>
<comment type="similarity">
    <text evidence="2">Belongs to the ITIH family.</text>
</comment>
<dbReference type="InterPro" id="IPR013694">
    <property type="entry name" value="VIT"/>
</dbReference>
<keyword evidence="5 11" id="KW-0732">Signal</keyword>
<dbReference type="Pfam" id="PF00092">
    <property type="entry name" value="VWA"/>
    <property type="match status" value="1"/>
</dbReference>
<dbReference type="GeneTree" id="ENSGT00940000154554"/>
<dbReference type="Proteomes" id="UP000472273">
    <property type="component" value="Unplaced"/>
</dbReference>
<dbReference type="GO" id="GO:0004867">
    <property type="term" value="F:serine-type endopeptidase inhibitor activity"/>
    <property type="evidence" value="ECO:0007669"/>
    <property type="project" value="UniProtKB-KW"/>
</dbReference>
<accession>A0A670YB16</accession>
<dbReference type="Pfam" id="PF06668">
    <property type="entry name" value="ITI_HC_C"/>
    <property type="match status" value="1"/>
</dbReference>
<dbReference type="FunFam" id="3.40.50.410:FF:000013">
    <property type="entry name" value="inter-alpha-trypsin inhibitor heavy chain H2"/>
    <property type="match status" value="1"/>
</dbReference>
<evidence type="ECO:0000313" key="14">
    <source>
        <dbReference type="Ensembl" id="ENSPTXP00000008921.1"/>
    </source>
</evidence>
<feature type="chain" id="PRO_5025425549" description="Inter-alpha-trypsin inhibitor heavy chain H3" evidence="11">
    <location>
        <begin position="21"/>
        <end position="911"/>
    </location>
</feature>
<keyword evidence="15" id="KW-1185">Reference proteome</keyword>
<evidence type="ECO:0000259" key="12">
    <source>
        <dbReference type="PROSITE" id="PS50234"/>
    </source>
</evidence>
<evidence type="ECO:0000313" key="15">
    <source>
        <dbReference type="Proteomes" id="UP000472273"/>
    </source>
</evidence>
<evidence type="ECO:0000256" key="3">
    <source>
        <dbReference type="ARBA" id="ARBA00022525"/>
    </source>
</evidence>
<feature type="domain" description="VIT" evidence="13">
    <location>
        <begin position="29"/>
        <end position="158"/>
    </location>
</feature>
<dbReference type="PROSITE" id="PS51468">
    <property type="entry name" value="VIT"/>
    <property type="match status" value="1"/>
</dbReference>
<evidence type="ECO:0000256" key="5">
    <source>
        <dbReference type="ARBA" id="ARBA00022729"/>
    </source>
</evidence>
<dbReference type="AlphaFoldDB" id="A0A670YB16"/>
<evidence type="ECO:0000256" key="9">
    <source>
        <dbReference type="ARBA" id="ARBA00037051"/>
    </source>
</evidence>
<gene>
    <name evidence="14" type="primary">LOC113453283</name>
</gene>
<dbReference type="PANTHER" id="PTHR10338">
    <property type="entry name" value="INTER-ALPHA-TRYPSIN INHIBITOR HEAVY CHAIN FAMILY MEMBER"/>
    <property type="match status" value="1"/>
</dbReference>
<comment type="subcellular location">
    <subcellularLocation>
        <location evidence="1">Secreted</location>
    </subcellularLocation>
</comment>
<protein>
    <recommendedName>
        <fullName evidence="10">Inter-alpha-trypsin inhibitor heavy chain H3</fullName>
    </recommendedName>
</protein>
<keyword evidence="3" id="KW-0964">Secreted</keyword>
<dbReference type="InterPro" id="IPR002035">
    <property type="entry name" value="VWF_A"/>
</dbReference>
<dbReference type="GO" id="GO:0005576">
    <property type="term" value="C:extracellular region"/>
    <property type="evidence" value="ECO:0007669"/>
    <property type="project" value="UniProtKB-SubCell"/>
</dbReference>
<sequence>MRKGIPCCILLGLIPALVTSDVLINPLRNIKKRSATDVHTQAIEIYWVKIDCSVTSRFSRNVITSQAVNRANMSKEAQFDVELPKTAFITNFTLTIDGVTYPGIIKEKEVAQKQYQQAVSRGQTAGLVKAAGRKTEKFSVSVNIASSSKVTFQLTYEELLKRKFGKYEMFIKVNPKQLVKKFEIEANIFEPQGISEFEVEGTFLNNELLPVVKKSFSGKKGHVSFSPTIEQQRTCDNCTTTLLQGDFVIKYDVNRDSPNNLQVVNGYFVHFFAPKILERLPKNVAFVIDVSGSMYGQKIRQAKEALTKIVEDLKEEDHFNIILFESSVSTWKDNLIQATPENVNQSKEFISQINDLGLTDLNGGLLTGIEMLNKAHEAKSVPERSASLVIMLTDGDPTSGVTNLRQIEENAKNAAKGKYPIYNLGFGYDVDYAFLERIATENNGVARRIFDDSDAALQLQGFYDEVANPLLTEVELDYKENGISDLTQNSFKHYYDGSEIVVAGRIIDNDLNSVTAEIKAQGALNEVTYTEQADVEETIKALEEQQYIFGEYIEKLWAYLTIQQLLEARSIAQGDEKENITAKALELSLKYKFVTPLTSMVVTKPEDNEEKEAIADKPTEGTDIVIRTLIYLTFNGLGQGWDSTSSDWFYRISCYDFVQFGELANRAPVDGDPHFMIAVPQKKDALCFNINEEPGVVLNLIRDPVTGVTVNGQLIGDKKSINNVKPQNTYFGKFGITTMNRNVRLEITTQNIILQNGMKRRVFSWFHEVDLQHSGLTLMIKRKQSVEVSMDNGAKFIVVLHQVWKHPVHQDFLGFYMMDSHRLSEQTHGLLGQFFHPIDFDILDVHSGSDAQKPDATMIVKNNQLRVTRGWQKDYIADIQQGANIPCWFIHNNGDGLIDGNHTDYIVPSIF</sequence>
<evidence type="ECO:0000256" key="2">
    <source>
        <dbReference type="ARBA" id="ARBA00010158"/>
    </source>
</evidence>
<dbReference type="GO" id="GO:0030212">
    <property type="term" value="P:hyaluronan metabolic process"/>
    <property type="evidence" value="ECO:0007669"/>
    <property type="project" value="InterPro"/>
</dbReference>
<evidence type="ECO:0000256" key="6">
    <source>
        <dbReference type="ARBA" id="ARBA00022900"/>
    </source>
</evidence>
<evidence type="ECO:0000259" key="13">
    <source>
        <dbReference type="PROSITE" id="PS51468"/>
    </source>
</evidence>
<dbReference type="PANTHER" id="PTHR10338:SF115">
    <property type="entry name" value="INTER-ALPHA-TRYPSIN INHIBITOR HEAVY CHAIN H3"/>
    <property type="match status" value="1"/>
</dbReference>
<keyword evidence="7" id="KW-0654">Proteoglycan</keyword>
<dbReference type="InterPro" id="IPR050934">
    <property type="entry name" value="ITIH"/>
</dbReference>
<proteinExistence type="inferred from homology"/>
<evidence type="ECO:0000256" key="1">
    <source>
        <dbReference type="ARBA" id="ARBA00004613"/>
    </source>
</evidence>
<keyword evidence="6" id="KW-0722">Serine protease inhibitor</keyword>
<keyword evidence="4" id="KW-0646">Protease inhibitor</keyword>
<organism evidence="14 15">
    <name type="scientific">Pseudonaja textilis</name>
    <name type="common">Eastern brown snake</name>
    <dbReference type="NCBI Taxonomy" id="8673"/>
    <lineage>
        <taxon>Eukaryota</taxon>
        <taxon>Metazoa</taxon>
        <taxon>Chordata</taxon>
        <taxon>Craniata</taxon>
        <taxon>Vertebrata</taxon>
        <taxon>Euteleostomi</taxon>
        <taxon>Lepidosauria</taxon>
        <taxon>Squamata</taxon>
        <taxon>Bifurcata</taxon>
        <taxon>Unidentata</taxon>
        <taxon>Episquamata</taxon>
        <taxon>Toxicofera</taxon>
        <taxon>Serpentes</taxon>
        <taxon>Colubroidea</taxon>
        <taxon>Elapidae</taxon>
        <taxon>Hydrophiinae</taxon>
        <taxon>Pseudonaja</taxon>
    </lineage>
</organism>
<dbReference type="SUPFAM" id="SSF53300">
    <property type="entry name" value="vWA-like"/>
    <property type="match status" value="1"/>
</dbReference>
<dbReference type="InterPro" id="IPR010600">
    <property type="entry name" value="ITI_HC_C"/>
</dbReference>
<feature type="signal peptide" evidence="11">
    <location>
        <begin position="1"/>
        <end position="20"/>
    </location>
</feature>
<evidence type="ECO:0000256" key="10">
    <source>
        <dbReference type="ARBA" id="ARBA00039924"/>
    </source>
</evidence>
<comment type="function">
    <text evidence="9">May act as a carrier of hyaluronan in serum or as a binding protein between hyaluronan and other matrix protein, including those on cell surfaces in tissues to regulate the localization, synthesis and degradation of hyaluronan which are essential to cells undergoing biological processes.</text>
</comment>
<dbReference type="SMART" id="SM00609">
    <property type="entry name" value="VIT"/>
    <property type="match status" value="1"/>
</dbReference>
<evidence type="ECO:0000256" key="4">
    <source>
        <dbReference type="ARBA" id="ARBA00022690"/>
    </source>
</evidence>
<dbReference type="Ensembl" id="ENSPTXT00000009229.1">
    <property type="protein sequence ID" value="ENSPTXP00000008921.1"/>
    <property type="gene ID" value="ENSPTXG00000000665.1"/>
</dbReference>
<feature type="domain" description="VWFA" evidence="12">
    <location>
        <begin position="283"/>
        <end position="466"/>
    </location>
</feature>
<keyword evidence="8" id="KW-0325">Glycoprotein</keyword>
<reference evidence="14" key="2">
    <citation type="submission" date="2025-09" db="UniProtKB">
        <authorList>
            <consortium name="Ensembl"/>
        </authorList>
    </citation>
    <scope>IDENTIFICATION</scope>
</reference>
<dbReference type="Pfam" id="PF08487">
    <property type="entry name" value="VIT"/>
    <property type="match status" value="1"/>
</dbReference>
<reference evidence="14" key="1">
    <citation type="submission" date="2025-08" db="UniProtKB">
        <authorList>
            <consortium name="Ensembl"/>
        </authorList>
    </citation>
    <scope>IDENTIFICATION</scope>
</reference>
<dbReference type="OMA" id="RNNAFAR"/>
<dbReference type="SMART" id="SM00327">
    <property type="entry name" value="VWA"/>
    <property type="match status" value="1"/>
</dbReference>
<dbReference type="InterPro" id="IPR036465">
    <property type="entry name" value="vWFA_dom_sf"/>
</dbReference>
<evidence type="ECO:0000256" key="11">
    <source>
        <dbReference type="SAM" id="SignalP"/>
    </source>
</evidence>
<dbReference type="Gene3D" id="3.40.50.410">
    <property type="entry name" value="von Willebrand factor, type A domain"/>
    <property type="match status" value="1"/>
</dbReference>
<dbReference type="PROSITE" id="PS50234">
    <property type="entry name" value="VWFA"/>
    <property type="match status" value="1"/>
</dbReference>
<evidence type="ECO:0000256" key="7">
    <source>
        <dbReference type="ARBA" id="ARBA00022974"/>
    </source>
</evidence>
<evidence type="ECO:0000256" key="8">
    <source>
        <dbReference type="ARBA" id="ARBA00023180"/>
    </source>
</evidence>